<feature type="signal peptide" evidence="2">
    <location>
        <begin position="1"/>
        <end position="25"/>
    </location>
</feature>
<name>A4B9V8_9GAMM</name>
<dbReference type="STRING" id="314283.MED297_21017"/>
<keyword evidence="4" id="KW-1185">Reference proteome</keyword>
<proteinExistence type="inferred from homology"/>
<accession>A4B9V8</accession>
<dbReference type="OrthoDB" id="6193186at2"/>
<comment type="caution">
    <text evidence="3">The sequence shown here is derived from an EMBL/GenBank/DDBJ whole genome shotgun (WGS) entry which is preliminary data.</text>
</comment>
<dbReference type="HOGENOM" id="CLU_077643_0_0_6"/>
<evidence type="ECO:0000313" key="3">
    <source>
        <dbReference type="EMBL" id="EAR11409.1"/>
    </source>
</evidence>
<dbReference type="AlphaFoldDB" id="A4B9V8"/>
<dbReference type="SUPFAM" id="SSF53850">
    <property type="entry name" value="Periplasmic binding protein-like II"/>
    <property type="match status" value="1"/>
</dbReference>
<gene>
    <name evidence="3" type="ORF">MED297_21017</name>
</gene>
<organism evidence="3 4">
    <name type="scientific">Reinekea blandensis MED297</name>
    <dbReference type="NCBI Taxonomy" id="314283"/>
    <lineage>
        <taxon>Bacteria</taxon>
        <taxon>Pseudomonadati</taxon>
        <taxon>Pseudomonadota</taxon>
        <taxon>Gammaproteobacteria</taxon>
        <taxon>Oceanospirillales</taxon>
        <taxon>Saccharospirillaceae</taxon>
        <taxon>Reinekea</taxon>
    </lineage>
</organism>
<evidence type="ECO:0000256" key="1">
    <source>
        <dbReference type="ARBA" id="ARBA00010333"/>
    </source>
</evidence>
<comment type="similarity">
    <text evidence="1">Belongs to the bacterial solute-binding protein 3 family.</text>
</comment>
<dbReference type="Gene3D" id="3.40.190.10">
    <property type="entry name" value="Periplasmic binding protein-like II"/>
    <property type="match status" value="2"/>
</dbReference>
<protein>
    <submittedName>
        <fullName evidence="3">ABC-type amino acid transport/signal transduction systems</fullName>
    </submittedName>
</protein>
<reference evidence="3 4" key="1">
    <citation type="submission" date="2006-02" db="EMBL/GenBank/DDBJ databases">
        <authorList>
            <person name="Pinhassi J."/>
            <person name="Pedros-Alio C."/>
            <person name="Ferriera S."/>
            <person name="Johnson J."/>
            <person name="Kravitz S."/>
            <person name="Halpern A."/>
            <person name="Remington K."/>
            <person name="Beeson K."/>
            <person name="Tran B."/>
            <person name="Rogers Y.-H."/>
            <person name="Friedman R."/>
            <person name="Venter J.C."/>
        </authorList>
    </citation>
    <scope>NUCLEOTIDE SEQUENCE [LARGE SCALE GENOMIC DNA]</scope>
    <source>
        <strain evidence="3 4">MED297</strain>
    </source>
</reference>
<dbReference type="Proteomes" id="UP000005953">
    <property type="component" value="Unassembled WGS sequence"/>
</dbReference>
<dbReference type="PANTHER" id="PTHR35936:SF35">
    <property type="entry name" value="L-CYSTINE-BINDING PROTEIN TCYJ"/>
    <property type="match status" value="1"/>
</dbReference>
<dbReference type="PANTHER" id="PTHR35936">
    <property type="entry name" value="MEMBRANE-BOUND LYTIC MUREIN TRANSGLYCOSYLASE F"/>
    <property type="match status" value="1"/>
</dbReference>
<feature type="chain" id="PRO_5002666369" evidence="2">
    <location>
        <begin position="26"/>
        <end position="267"/>
    </location>
</feature>
<sequence>MIRKHSGFFAVLVLFCSMIFSQVQAENHAPKTLIIAYEDKAQFPYYLGDSQSIPERPGVAVEMVQALQDILPDTRIELRRYPWKRCLVLLENGRVDAIFNASYTRARSRFGQYPSTDDAPHDPEYRLTNISYHWYRHIDNNRAELPTPTSDVAAPSGYSVVNLLKSMGYQPSTPESSYSALRMVTAGYVQAAALQTVTGDRLIQQKPELNRLVRIEPAITEKPYYLLFSKTFYERYPELTVQLWQEIRRQREQRLPALLDTYLADDQ</sequence>
<evidence type="ECO:0000256" key="2">
    <source>
        <dbReference type="SAM" id="SignalP"/>
    </source>
</evidence>
<keyword evidence="2" id="KW-0732">Signal</keyword>
<evidence type="ECO:0000313" key="4">
    <source>
        <dbReference type="Proteomes" id="UP000005953"/>
    </source>
</evidence>
<dbReference type="EMBL" id="AAOE01000001">
    <property type="protein sequence ID" value="EAR11409.1"/>
    <property type="molecule type" value="Genomic_DNA"/>
</dbReference>
<dbReference type="RefSeq" id="WP_008045040.1">
    <property type="nucleotide sequence ID" value="NZ_CH724151.1"/>
</dbReference>